<proteinExistence type="predicted"/>
<keyword evidence="1" id="KW-0472">Membrane</keyword>
<dbReference type="EMBL" id="JBCLYO010000007">
    <property type="protein sequence ID" value="KAL0087234.1"/>
    <property type="molecule type" value="Genomic_DNA"/>
</dbReference>
<keyword evidence="1" id="KW-1133">Transmembrane helix</keyword>
<comment type="caution">
    <text evidence="2">The sequence shown here is derived from an EMBL/GenBank/DDBJ whole genome shotgun (WGS) entry which is preliminary data.</text>
</comment>
<sequence length="64" mass="7388">MFLRYYFLLDSGGPRLSEISIQSRSNVIGGRSGQNHTADITYSFFYWLTEILILIHLAYAPFLI</sequence>
<keyword evidence="1" id="KW-0812">Transmembrane</keyword>
<organism evidence="2 3">
    <name type="scientific">Phycomyces blakesleeanus</name>
    <dbReference type="NCBI Taxonomy" id="4837"/>
    <lineage>
        <taxon>Eukaryota</taxon>
        <taxon>Fungi</taxon>
        <taxon>Fungi incertae sedis</taxon>
        <taxon>Mucoromycota</taxon>
        <taxon>Mucoromycotina</taxon>
        <taxon>Mucoromycetes</taxon>
        <taxon>Mucorales</taxon>
        <taxon>Phycomycetaceae</taxon>
        <taxon>Phycomyces</taxon>
    </lineage>
</organism>
<evidence type="ECO:0000313" key="2">
    <source>
        <dbReference type="EMBL" id="KAL0087234.1"/>
    </source>
</evidence>
<dbReference type="Proteomes" id="UP001448207">
    <property type="component" value="Unassembled WGS sequence"/>
</dbReference>
<name>A0ABR3B456_PHYBL</name>
<feature type="transmembrane region" description="Helical" evidence="1">
    <location>
        <begin position="44"/>
        <end position="63"/>
    </location>
</feature>
<gene>
    <name evidence="2" type="ORF">J3Q64DRAFT_1848093</name>
</gene>
<reference evidence="2 3" key="1">
    <citation type="submission" date="2024-04" db="EMBL/GenBank/DDBJ databases">
        <title>Symmetric and asymmetric DNA N6-adenine methylation regulates different biological responses in Mucorales.</title>
        <authorList>
            <consortium name="Lawrence Berkeley National Laboratory"/>
            <person name="Lax C."/>
            <person name="Mondo S.J."/>
            <person name="Osorio-Concepcion M."/>
            <person name="Muszewska A."/>
            <person name="Corrochano-Luque M."/>
            <person name="Gutierrez G."/>
            <person name="Riley R."/>
            <person name="Lipzen A."/>
            <person name="Guo J."/>
            <person name="Hundley H."/>
            <person name="Amirebrahimi M."/>
            <person name="Ng V."/>
            <person name="Lorenzo-Gutierrez D."/>
            <person name="Binder U."/>
            <person name="Yang J."/>
            <person name="Song Y."/>
            <person name="Canovas D."/>
            <person name="Navarro E."/>
            <person name="Freitag M."/>
            <person name="Gabaldon T."/>
            <person name="Grigoriev I.V."/>
            <person name="Corrochano L.M."/>
            <person name="Nicolas F.E."/>
            <person name="Garre V."/>
        </authorList>
    </citation>
    <scope>NUCLEOTIDE SEQUENCE [LARGE SCALE GENOMIC DNA]</scope>
    <source>
        <strain evidence="2 3">L51</strain>
    </source>
</reference>
<evidence type="ECO:0000256" key="1">
    <source>
        <dbReference type="SAM" id="Phobius"/>
    </source>
</evidence>
<keyword evidence="3" id="KW-1185">Reference proteome</keyword>
<evidence type="ECO:0000313" key="3">
    <source>
        <dbReference type="Proteomes" id="UP001448207"/>
    </source>
</evidence>
<accession>A0ABR3B456</accession>
<protein>
    <submittedName>
        <fullName evidence="2">Uncharacterized protein</fullName>
    </submittedName>
</protein>